<evidence type="ECO:0000256" key="1">
    <source>
        <dbReference type="SAM" id="SignalP"/>
    </source>
</evidence>
<feature type="domain" description="DUF1559" evidence="2">
    <location>
        <begin position="355"/>
        <end position="430"/>
    </location>
</feature>
<dbReference type="Proteomes" id="UP000324974">
    <property type="component" value="Chromosome"/>
</dbReference>
<dbReference type="InterPro" id="IPR011453">
    <property type="entry name" value="DUF1559"/>
</dbReference>
<dbReference type="PANTHER" id="PTHR30093">
    <property type="entry name" value="GENERAL SECRETION PATHWAY PROTEIN G"/>
    <property type="match status" value="1"/>
</dbReference>
<feature type="signal peptide" evidence="1">
    <location>
        <begin position="1"/>
        <end position="28"/>
    </location>
</feature>
<organism evidence="3 4">
    <name type="scientific">Limnoglobus roseus</name>
    <dbReference type="NCBI Taxonomy" id="2598579"/>
    <lineage>
        <taxon>Bacteria</taxon>
        <taxon>Pseudomonadati</taxon>
        <taxon>Planctomycetota</taxon>
        <taxon>Planctomycetia</taxon>
        <taxon>Gemmatales</taxon>
        <taxon>Gemmataceae</taxon>
        <taxon>Limnoglobus</taxon>
    </lineage>
</organism>
<reference evidence="4" key="1">
    <citation type="submission" date="2019-08" db="EMBL/GenBank/DDBJ databases">
        <title>Limnoglobus roseus gen. nov., sp. nov., a novel freshwater planctomycete with a giant genome from the family Gemmataceae.</title>
        <authorList>
            <person name="Kulichevskaya I.S."/>
            <person name="Naumoff D.G."/>
            <person name="Miroshnikov K."/>
            <person name="Ivanova A."/>
            <person name="Philippov D.A."/>
            <person name="Hakobyan A."/>
            <person name="Rijpstra I.C."/>
            <person name="Sinninghe Damste J.S."/>
            <person name="Liesack W."/>
            <person name="Dedysh S.N."/>
        </authorList>
    </citation>
    <scope>NUCLEOTIDE SEQUENCE [LARGE SCALE GENOMIC DNA]</scope>
    <source>
        <strain evidence="4">PX52</strain>
    </source>
</reference>
<gene>
    <name evidence="3" type="ORF">PX52LOC_07180</name>
</gene>
<name>A0A5C1AQT9_9BACT</name>
<dbReference type="RefSeq" id="WP_168219394.1">
    <property type="nucleotide sequence ID" value="NZ_CP042425.1"/>
</dbReference>
<feature type="chain" id="PRO_5023057476" description="DUF1559 domain-containing protein" evidence="1">
    <location>
        <begin position="29"/>
        <end position="555"/>
    </location>
</feature>
<dbReference type="PANTHER" id="PTHR30093:SF2">
    <property type="entry name" value="TYPE II SECRETION SYSTEM PROTEIN H"/>
    <property type="match status" value="1"/>
</dbReference>
<keyword evidence="4" id="KW-1185">Reference proteome</keyword>
<dbReference type="KEGG" id="lrs:PX52LOC_07180"/>
<evidence type="ECO:0000259" key="2">
    <source>
        <dbReference type="Pfam" id="PF07596"/>
    </source>
</evidence>
<proteinExistence type="predicted"/>
<keyword evidence="1" id="KW-0732">Signal</keyword>
<dbReference type="Pfam" id="PF07596">
    <property type="entry name" value="SBP_bac_10"/>
    <property type="match status" value="1"/>
</dbReference>
<dbReference type="PROSITE" id="PS51257">
    <property type="entry name" value="PROKAR_LIPOPROTEIN"/>
    <property type="match status" value="1"/>
</dbReference>
<dbReference type="EMBL" id="CP042425">
    <property type="protein sequence ID" value="QEL20092.1"/>
    <property type="molecule type" value="Genomic_DNA"/>
</dbReference>
<evidence type="ECO:0000313" key="4">
    <source>
        <dbReference type="Proteomes" id="UP000324974"/>
    </source>
</evidence>
<dbReference type="AlphaFoldDB" id="A0A5C1AQT9"/>
<evidence type="ECO:0000313" key="3">
    <source>
        <dbReference type="EMBL" id="QEL20092.1"/>
    </source>
</evidence>
<accession>A0A5C1AQT9</accession>
<protein>
    <recommendedName>
        <fullName evidence="2">DUF1559 domain-containing protein</fullName>
    </recommendedName>
</protein>
<sequence>MLTRMRFRIGLLIAAVALFACSNRYASAAPPLSKDVEEVFSWVPPDAALFAHLDVQSAWKSKQVDLVRKANPNGAFDQIDVLAGALGVSTDSVQTFTVFMPKLKGPGDQQAVCAAITLSKPHNPKQIVTALTTLAGLKKLPPEFASDKFKKERENVYSISEGKDGKQKTLFLFDTPNRVVILGPKGNELAKPVGGDKKGPATEALDAARSGKSLTFGLNFANMPDEIRQENVPAEVEPFKPLFHSDAILATGTFADDFVLTVNVKCPTRAKSLEAEKSMGVFRTFMQTALAAGIASIQKDESQAKLVTLARQTQDLLKSAVIVSDDAQATATLKAKADFDVTPVLVQIFGATGGAAARAQTTNNLKQLGLAMHNYADSYNSFPPAAIIGKKGKPLLSWRVAVLPFIEQAPLYQQFKLDEPWDSDHNKKIFENNPMPPVFGVIGVTKPEDKNTHMQVFRGNGALFDLVQGFKFNQVTDGTSNTVMIAMGKTAVPWTKPDDLEFDPKGNPADLLLFINDITHTAFADGSVRTVKKTTAADVWRAIVTRAGGEVASID</sequence>